<keyword evidence="4 7" id="KW-0689">Ribosomal protein</keyword>
<protein>
    <recommendedName>
        <fullName evidence="6 7">Large ribosomal subunit protein bL9</fullName>
    </recommendedName>
</protein>
<dbReference type="Gene3D" id="3.10.430.100">
    <property type="entry name" value="Ribosomal protein L9, C-terminal domain"/>
    <property type="match status" value="1"/>
</dbReference>
<dbReference type="EMBL" id="JACGWS010000014">
    <property type="protein sequence ID" value="MBC8756801.1"/>
    <property type="molecule type" value="Genomic_DNA"/>
</dbReference>
<evidence type="ECO:0000256" key="6">
    <source>
        <dbReference type="ARBA" id="ARBA00035292"/>
    </source>
</evidence>
<dbReference type="SUPFAM" id="SSF55653">
    <property type="entry name" value="Ribosomal protein L9 C-domain"/>
    <property type="match status" value="1"/>
</dbReference>
<reference evidence="10 11" key="1">
    <citation type="submission" date="2020-07" db="EMBL/GenBank/DDBJ databases">
        <title>Description of Kordia aestuariivivens sp. nov., isolated from a tidal flat.</title>
        <authorList>
            <person name="Park S."/>
            <person name="Yoon J.-H."/>
        </authorList>
    </citation>
    <scope>NUCLEOTIDE SEQUENCE [LARGE SCALE GENOMIC DNA]</scope>
    <source>
        <strain evidence="10 11">YSTF-M3</strain>
    </source>
</reference>
<evidence type="ECO:0000256" key="5">
    <source>
        <dbReference type="ARBA" id="ARBA00023274"/>
    </source>
</evidence>
<keyword evidence="11" id="KW-1185">Reference proteome</keyword>
<dbReference type="Proteomes" id="UP000619238">
    <property type="component" value="Unassembled WGS sequence"/>
</dbReference>
<evidence type="ECO:0000256" key="3">
    <source>
        <dbReference type="ARBA" id="ARBA00022884"/>
    </source>
</evidence>
<evidence type="ECO:0000259" key="9">
    <source>
        <dbReference type="Pfam" id="PF03948"/>
    </source>
</evidence>
<dbReference type="HAMAP" id="MF_00503">
    <property type="entry name" value="Ribosomal_bL9"/>
    <property type="match status" value="1"/>
</dbReference>
<gene>
    <name evidence="7" type="primary">rplI</name>
    <name evidence="10" type="ORF">H2O64_19160</name>
</gene>
<dbReference type="NCBIfam" id="TIGR00158">
    <property type="entry name" value="L9"/>
    <property type="match status" value="1"/>
</dbReference>
<evidence type="ECO:0000256" key="2">
    <source>
        <dbReference type="ARBA" id="ARBA00022730"/>
    </source>
</evidence>
<evidence type="ECO:0000259" key="8">
    <source>
        <dbReference type="Pfam" id="PF01281"/>
    </source>
</evidence>
<dbReference type="SUPFAM" id="SSF55658">
    <property type="entry name" value="L9 N-domain-like"/>
    <property type="match status" value="1"/>
</dbReference>
<evidence type="ECO:0000256" key="7">
    <source>
        <dbReference type="HAMAP-Rule" id="MF_00503"/>
    </source>
</evidence>
<dbReference type="GO" id="GO:0005840">
    <property type="term" value="C:ribosome"/>
    <property type="evidence" value="ECO:0007669"/>
    <property type="project" value="UniProtKB-KW"/>
</dbReference>
<dbReference type="InterPro" id="IPR020070">
    <property type="entry name" value="Ribosomal_bL9_N"/>
</dbReference>
<keyword evidence="5 7" id="KW-0687">Ribonucleoprotein</keyword>
<evidence type="ECO:0000256" key="4">
    <source>
        <dbReference type="ARBA" id="ARBA00022980"/>
    </source>
</evidence>
<comment type="function">
    <text evidence="7">Binds to the 23S rRNA.</text>
</comment>
<dbReference type="PANTHER" id="PTHR21368">
    <property type="entry name" value="50S RIBOSOMAL PROTEIN L9"/>
    <property type="match status" value="1"/>
</dbReference>
<sequence length="149" mass="16421">MELILRQDVENLGFKDDVVTVKNGYGRNYLIPQGFAAMATSSAKKVLAENLKQKAYKEQKLVDEASKIAKALLDLEIKITAKTGGGTKLFGSVSNINLVEALEKAGHTIERKFIKVIGGSVKRTGKYEAKIRLHRDVIVDFPFEVIAEA</sequence>
<keyword evidence="2 7" id="KW-0699">rRNA-binding</keyword>
<feature type="domain" description="Ribosomal protein L9" evidence="8">
    <location>
        <begin position="1"/>
        <end position="46"/>
    </location>
</feature>
<feature type="domain" description="Large ribosomal subunit protein bL9 C-terminal" evidence="9">
    <location>
        <begin position="64"/>
        <end position="146"/>
    </location>
</feature>
<dbReference type="Gene3D" id="3.40.5.10">
    <property type="entry name" value="Ribosomal protein L9, N-terminal domain"/>
    <property type="match status" value="1"/>
</dbReference>
<evidence type="ECO:0000313" key="10">
    <source>
        <dbReference type="EMBL" id="MBC8756801.1"/>
    </source>
</evidence>
<dbReference type="InterPro" id="IPR009027">
    <property type="entry name" value="Ribosomal_bL9/RNase_H1_N"/>
</dbReference>
<dbReference type="RefSeq" id="WP_187563845.1">
    <property type="nucleotide sequence ID" value="NZ_JACGWS010000014.1"/>
</dbReference>
<keyword evidence="3 7" id="KW-0694">RNA-binding</keyword>
<evidence type="ECO:0000313" key="11">
    <source>
        <dbReference type="Proteomes" id="UP000619238"/>
    </source>
</evidence>
<accession>A0ABR7QEJ4</accession>
<dbReference type="Pfam" id="PF03948">
    <property type="entry name" value="Ribosomal_L9_C"/>
    <property type="match status" value="1"/>
</dbReference>
<dbReference type="InterPro" id="IPR036935">
    <property type="entry name" value="Ribosomal_bL9_N_sf"/>
</dbReference>
<dbReference type="InterPro" id="IPR020069">
    <property type="entry name" value="Ribosomal_bL9_C"/>
</dbReference>
<evidence type="ECO:0000256" key="1">
    <source>
        <dbReference type="ARBA" id="ARBA00010605"/>
    </source>
</evidence>
<dbReference type="InterPro" id="IPR036791">
    <property type="entry name" value="Ribosomal_bL9_C_sf"/>
</dbReference>
<comment type="similarity">
    <text evidence="1 7">Belongs to the bacterial ribosomal protein bL9 family.</text>
</comment>
<name>A0ABR7QEJ4_9FLAO</name>
<proteinExistence type="inferred from homology"/>
<comment type="caution">
    <text evidence="10">The sequence shown here is derived from an EMBL/GenBank/DDBJ whole genome shotgun (WGS) entry which is preliminary data.</text>
</comment>
<dbReference type="InterPro" id="IPR020594">
    <property type="entry name" value="Ribosomal_bL9_bac/chp"/>
</dbReference>
<dbReference type="Pfam" id="PF01281">
    <property type="entry name" value="Ribosomal_L9_N"/>
    <property type="match status" value="1"/>
</dbReference>
<dbReference type="InterPro" id="IPR000244">
    <property type="entry name" value="Ribosomal_bL9"/>
</dbReference>
<organism evidence="10 11">
    <name type="scientific">Kordia aestuariivivens</name>
    <dbReference type="NCBI Taxonomy" id="2759037"/>
    <lineage>
        <taxon>Bacteria</taxon>
        <taxon>Pseudomonadati</taxon>
        <taxon>Bacteroidota</taxon>
        <taxon>Flavobacteriia</taxon>
        <taxon>Flavobacteriales</taxon>
        <taxon>Flavobacteriaceae</taxon>
        <taxon>Kordia</taxon>
    </lineage>
</organism>